<gene>
    <name evidence="4" type="ORF">DWV06_07265</name>
</gene>
<dbReference type="GO" id="GO:0004536">
    <property type="term" value="F:DNA nuclease activity"/>
    <property type="evidence" value="ECO:0007669"/>
    <property type="project" value="InterPro"/>
</dbReference>
<dbReference type="AlphaFoldDB" id="A0A371AW99"/>
<feature type="binding site" evidence="3">
    <location>
        <position position="137"/>
    </location>
    <ligand>
        <name>a divalent metal cation</name>
        <dbReference type="ChEBI" id="CHEBI:60240"/>
        <label>2</label>
    </ligand>
</feature>
<evidence type="ECO:0000313" key="5">
    <source>
        <dbReference type="Proteomes" id="UP000255036"/>
    </source>
</evidence>
<dbReference type="EMBL" id="QRCT01000018">
    <property type="protein sequence ID" value="RDU23874.1"/>
    <property type="molecule type" value="Genomic_DNA"/>
</dbReference>
<dbReference type="FunFam" id="3.20.20.140:FF:000005">
    <property type="entry name" value="TatD family hydrolase"/>
    <property type="match status" value="1"/>
</dbReference>
<dbReference type="GO" id="GO:0046872">
    <property type="term" value="F:metal ion binding"/>
    <property type="evidence" value="ECO:0007669"/>
    <property type="project" value="UniProtKB-KW"/>
</dbReference>
<dbReference type="NCBIfam" id="TIGR00010">
    <property type="entry name" value="YchF/TatD family DNA exonuclease"/>
    <property type="match status" value="1"/>
</dbReference>
<feature type="binding site" evidence="3">
    <location>
        <position position="13"/>
    </location>
    <ligand>
        <name>a divalent metal cation</name>
        <dbReference type="ChEBI" id="CHEBI:60240"/>
        <label>1</label>
    </ligand>
</feature>
<comment type="caution">
    <text evidence="4">The sequence shown here is derived from an EMBL/GenBank/DDBJ whole genome shotgun (WGS) entry which is preliminary data.</text>
</comment>
<dbReference type="PROSITE" id="PS01091">
    <property type="entry name" value="TATD_3"/>
    <property type="match status" value="1"/>
</dbReference>
<dbReference type="PIRSF" id="PIRSF005902">
    <property type="entry name" value="DNase_TatD"/>
    <property type="match status" value="1"/>
</dbReference>
<evidence type="ECO:0000313" key="4">
    <source>
        <dbReference type="EMBL" id="RDU23874.1"/>
    </source>
</evidence>
<dbReference type="Pfam" id="PF01026">
    <property type="entry name" value="TatD_DNase"/>
    <property type="match status" value="1"/>
</dbReference>
<sequence>MSQLDNIKIFESHAHYDDEAFNEDRDILLSTMEENGVEIIVNAGADLESNKKTINLMKQYPFLYGALGIHPSDISDLNDETFSWLKKQLELEKVVAVGEIGLDYYWDKEKEVREKQKNWFRKQIGLARDMKLPMIIHSRDAAKDTLNIMLEECVDEIGGVVHCFSYSKEIALEYLKLGFYIGIGGVITFSNAKKLKEAVEVIPLTSILLETDSPYLAPVPNRGKRNTSLNIPFIAQEIASIKGVSYEEVVKTTNQNAKRLFCI</sequence>
<dbReference type="InterPro" id="IPR015991">
    <property type="entry name" value="TatD/YcfH-like"/>
</dbReference>
<dbReference type="InterPro" id="IPR001130">
    <property type="entry name" value="TatD-like"/>
</dbReference>
<dbReference type="InterPro" id="IPR018228">
    <property type="entry name" value="DNase_TatD-rel_CS"/>
</dbReference>
<reference evidence="4 5" key="1">
    <citation type="submission" date="2018-07" db="EMBL/GenBank/DDBJ databases">
        <title>Anaerosacharophilus polymeroproducens gen. nov. sp. nov., an anaerobic bacterium isolated from salt field.</title>
        <authorList>
            <person name="Kim W."/>
            <person name="Yang S.-H."/>
            <person name="Oh J."/>
            <person name="Lee J.-H."/>
            <person name="Kwon K.K."/>
        </authorList>
    </citation>
    <scope>NUCLEOTIDE SEQUENCE [LARGE SCALE GENOMIC DNA]</scope>
    <source>
        <strain evidence="4 5">MCWD5</strain>
    </source>
</reference>
<dbReference type="SUPFAM" id="SSF51556">
    <property type="entry name" value="Metallo-dependent hydrolases"/>
    <property type="match status" value="1"/>
</dbReference>
<feature type="binding site" evidence="3">
    <location>
        <position position="99"/>
    </location>
    <ligand>
        <name>a divalent metal cation</name>
        <dbReference type="ChEBI" id="CHEBI:60240"/>
        <label>1</label>
    </ligand>
</feature>
<evidence type="ECO:0000256" key="1">
    <source>
        <dbReference type="ARBA" id="ARBA00022723"/>
    </source>
</evidence>
<feature type="binding site" evidence="3">
    <location>
        <position position="162"/>
    </location>
    <ligand>
        <name>a divalent metal cation</name>
        <dbReference type="ChEBI" id="CHEBI:60240"/>
        <label>2</label>
    </ligand>
</feature>
<accession>A0A371AW99</accession>
<dbReference type="PANTHER" id="PTHR46124:SF2">
    <property type="entry name" value="D-AMINOACYL-TRNA DEACYLASE"/>
    <property type="match status" value="1"/>
</dbReference>
<proteinExistence type="predicted"/>
<name>A0A371AW99_9FIRM</name>
<keyword evidence="5" id="KW-1185">Reference proteome</keyword>
<dbReference type="InterPro" id="IPR032466">
    <property type="entry name" value="Metal_Hydrolase"/>
</dbReference>
<keyword evidence="2" id="KW-0378">Hydrolase</keyword>
<evidence type="ECO:0000256" key="3">
    <source>
        <dbReference type="PIRSR" id="PIRSR005902-1"/>
    </source>
</evidence>
<dbReference type="Proteomes" id="UP000255036">
    <property type="component" value="Unassembled WGS sequence"/>
</dbReference>
<feature type="binding site" evidence="3">
    <location>
        <position position="15"/>
    </location>
    <ligand>
        <name>a divalent metal cation</name>
        <dbReference type="ChEBI" id="CHEBI:60240"/>
        <label>1</label>
    </ligand>
</feature>
<evidence type="ECO:0000256" key="2">
    <source>
        <dbReference type="ARBA" id="ARBA00022801"/>
    </source>
</evidence>
<dbReference type="CDD" id="cd01310">
    <property type="entry name" value="TatD_DNAse"/>
    <property type="match status" value="1"/>
</dbReference>
<organism evidence="4 5">
    <name type="scientific">Anaerosacchariphilus polymeriproducens</name>
    <dbReference type="NCBI Taxonomy" id="1812858"/>
    <lineage>
        <taxon>Bacteria</taxon>
        <taxon>Bacillati</taxon>
        <taxon>Bacillota</taxon>
        <taxon>Clostridia</taxon>
        <taxon>Lachnospirales</taxon>
        <taxon>Lachnospiraceae</taxon>
        <taxon>Anaerosacchariphilus</taxon>
    </lineage>
</organism>
<dbReference type="PANTHER" id="PTHR46124">
    <property type="entry name" value="D-AMINOACYL-TRNA DEACYLASE"/>
    <property type="match status" value="1"/>
</dbReference>
<keyword evidence="1 3" id="KW-0479">Metal-binding</keyword>
<dbReference type="Gene3D" id="3.20.20.140">
    <property type="entry name" value="Metal-dependent hydrolases"/>
    <property type="match status" value="1"/>
</dbReference>
<dbReference type="OrthoDB" id="9810005at2"/>
<feature type="binding site" evidence="3">
    <location>
        <position position="212"/>
    </location>
    <ligand>
        <name>a divalent metal cation</name>
        <dbReference type="ChEBI" id="CHEBI:60240"/>
        <label>1</label>
    </ligand>
</feature>
<dbReference type="GO" id="GO:0016788">
    <property type="term" value="F:hydrolase activity, acting on ester bonds"/>
    <property type="evidence" value="ECO:0007669"/>
    <property type="project" value="InterPro"/>
</dbReference>
<protein>
    <submittedName>
        <fullName evidence="4">TatD family deoxyribonuclease</fullName>
    </submittedName>
</protein>
<dbReference type="GO" id="GO:0005829">
    <property type="term" value="C:cytosol"/>
    <property type="evidence" value="ECO:0007669"/>
    <property type="project" value="TreeGrafter"/>
</dbReference>
<dbReference type="RefSeq" id="WP_115481528.1">
    <property type="nucleotide sequence ID" value="NZ_QRCT01000018.1"/>
</dbReference>